<dbReference type="EMBL" id="PPTA01000002">
    <property type="protein sequence ID" value="TFB05710.1"/>
    <property type="molecule type" value="Genomic_DNA"/>
</dbReference>
<comment type="caution">
    <text evidence="2">The sequence shown here is derived from an EMBL/GenBank/DDBJ whole genome shotgun (WGS) entry which is preliminary data.</text>
</comment>
<organism evidence="2 3">
    <name type="scientific">Trichoderma ghanense</name>
    <dbReference type="NCBI Taxonomy" id="65468"/>
    <lineage>
        <taxon>Eukaryota</taxon>
        <taxon>Fungi</taxon>
        <taxon>Dikarya</taxon>
        <taxon>Ascomycota</taxon>
        <taxon>Pezizomycotina</taxon>
        <taxon>Sordariomycetes</taxon>
        <taxon>Hypocreomycetidae</taxon>
        <taxon>Hypocreales</taxon>
        <taxon>Hypocreaceae</taxon>
        <taxon>Trichoderma</taxon>
    </lineage>
</organism>
<gene>
    <name evidence="2" type="ORF">CCMA1212_002061</name>
</gene>
<dbReference type="RefSeq" id="XP_073561911.1">
    <property type="nucleotide sequence ID" value="XM_073699463.1"/>
</dbReference>
<dbReference type="Proteomes" id="UP001642720">
    <property type="component" value="Unassembled WGS sequence"/>
</dbReference>
<protein>
    <submittedName>
        <fullName evidence="2">Uncharacterized protein</fullName>
    </submittedName>
</protein>
<feature type="region of interest" description="Disordered" evidence="1">
    <location>
        <begin position="77"/>
        <end position="107"/>
    </location>
</feature>
<reference evidence="2 3" key="1">
    <citation type="submission" date="2018-01" db="EMBL/GenBank/DDBJ databases">
        <title>Genome characterization of the sugarcane-associated fungus Trichoderma ghanense CCMA-1212 and their application in lignocelulose bioconversion.</title>
        <authorList>
            <person name="Steindorff A.S."/>
            <person name="Mendes T.D."/>
            <person name="Vilela E.S.D."/>
            <person name="Rodrigues D.S."/>
            <person name="Formighieri E.F."/>
            <person name="Melo I.S."/>
            <person name="Favaro L.C.L."/>
        </authorList>
    </citation>
    <scope>NUCLEOTIDE SEQUENCE [LARGE SCALE GENOMIC DNA]</scope>
    <source>
        <strain evidence="2 3">CCMA-1212</strain>
    </source>
</reference>
<name>A0ABY2HEG4_9HYPO</name>
<keyword evidence="3" id="KW-1185">Reference proteome</keyword>
<accession>A0ABY2HEG4</accession>
<evidence type="ECO:0000313" key="3">
    <source>
        <dbReference type="Proteomes" id="UP001642720"/>
    </source>
</evidence>
<dbReference type="GeneID" id="300573913"/>
<sequence length="107" mass="11548">MRLRGGDSDTEGTMRFARTQASRCHLAHSQFATSAGTPSQSWDLAPAGMSFVLHAALPYIQYLRTCMSHAARRALNTAKHPGRRQNPRSREASVQAAPGKAWGALAG</sequence>
<evidence type="ECO:0000256" key="1">
    <source>
        <dbReference type="SAM" id="MobiDB-lite"/>
    </source>
</evidence>
<evidence type="ECO:0000313" key="2">
    <source>
        <dbReference type="EMBL" id="TFB05710.1"/>
    </source>
</evidence>
<proteinExistence type="predicted"/>